<gene>
    <name evidence="2" type="ORF">FJR45_08180</name>
</gene>
<dbReference type="AlphaFoldDB" id="A0A7M1B331"/>
<dbReference type="Gene3D" id="3.30.70.60">
    <property type="match status" value="1"/>
</dbReference>
<evidence type="ECO:0000256" key="1">
    <source>
        <dbReference type="SAM" id="Phobius"/>
    </source>
</evidence>
<keyword evidence="3" id="KW-1185">Reference proteome</keyword>
<dbReference type="RefSeq" id="WP_193150111.1">
    <property type="nucleotide sequence ID" value="NZ_CP041235.1"/>
</dbReference>
<evidence type="ECO:0000313" key="3">
    <source>
        <dbReference type="Proteomes" id="UP000593719"/>
    </source>
</evidence>
<protein>
    <recommendedName>
        <fullName evidence="4">Pilus assembly protein PilO</fullName>
    </recommendedName>
</protein>
<organism evidence="2 3">
    <name type="scientific">Sulfurimonas sediminis</name>
    <dbReference type="NCBI Taxonomy" id="2590020"/>
    <lineage>
        <taxon>Bacteria</taxon>
        <taxon>Pseudomonadati</taxon>
        <taxon>Campylobacterota</taxon>
        <taxon>Epsilonproteobacteria</taxon>
        <taxon>Campylobacterales</taxon>
        <taxon>Sulfurimonadaceae</taxon>
        <taxon>Sulfurimonas</taxon>
    </lineage>
</organism>
<feature type="transmembrane region" description="Helical" evidence="1">
    <location>
        <begin position="25"/>
        <end position="44"/>
    </location>
</feature>
<accession>A0A7M1B331</accession>
<proteinExistence type="predicted"/>
<sequence length="210" mass="24371">MKINLEDYLHRIDAAFKNKTQKDIYMTYLMVVGIIFAFAYLLFWDSSFDKFTQTRASVQNLQTKINADKTFLQHNPETKILQLEKEIRNINNEIVVIKDTNSYIKSKIETISSLIYDERAWGEYLDSIATNAQKYNVKLLTLTNKYAKNESSFGHILDITIESTANYKNTLKFINSLEQSELVVDIHNFDIKADQALISDLNISVWGITY</sequence>
<dbReference type="KEGG" id="ssei:FJR45_08180"/>
<keyword evidence="1" id="KW-1133">Transmembrane helix</keyword>
<dbReference type="InterPro" id="IPR014717">
    <property type="entry name" value="Transl_elong_EF1B/ribsomal_bS6"/>
</dbReference>
<keyword evidence="1" id="KW-0812">Transmembrane</keyword>
<evidence type="ECO:0000313" key="2">
    <source>
        <dbReference type="EMBL" id="QOP43926.1"/>
    </source>
</evidence>
<evidence type="ECO:0008006" key="4">
    <source>
        <dbReference type="Google" id="ProtNLM"/>
    </source>
</evidence>
<name>A0A7M1B331_9BACT</name>
<keyword evidence="1" id="KW-0472">Membrane</keyword>
<dbReference type="Proteomes" id="UP000593719">
    <property type="component" value="Chromosome"/>
</dbReference>
<dbReference type="EMBL" id="CP041235">
    <property type="protein sequence ID" value="QOP43926.1"/>
    <property type="molecule type" value="Genomic_DNA"/>
</dbReference>
<reference evidence="2 3" key="1">
    <citation type="submission" date="2019-06" db="EMBL/GenBank/DDBJ databases">
        <title>Sulfurimonas gotlandica sp. nov., a chemoautotrophic and psychrotolerant epsilonproteobacterium isolated from a pelagic redoxcline, and an emended description of the genus Sulfurimonas.</title>
        <authorList>
            <person name="Wang S."/>
            <person name="Jiang L."/>
            <person name="Shao Z."/>
        </authorList>
    </citation>
    <scope>NUCLEOTIDE SEQUENCE [LARGE SCALE GENOMIC DNA]</scope>
    <source>
        <strain evidence="2 3">S2-6</strain>
    </source>
</reference>